<keyword evidence="3" id="KW-0862">Zinc</keyword>
<evidence type="ECO:0000256" key="2">
    <source>
        <dbReference type="ARBA" id="ARBA00022723"/>
    </source>
</evidence>
<keyword evidence="7" id="KW-0539">Nucleus</keyword>
<dbReference type="GO" id="GO:0000981">
    <property type="term" value="F:DNA-binding transcription factor activity, RNA polymerase II-specific"/>
    <property type="evidence" value="ECO:0007669"/>
    <property type="project" value="TreeGrafter"/>
</dbReference>
<keyword evidence="2" id="KW-0479">Metal-binding</keyword>
<evidence type="ECO:0000313" key="10">
    <source>
        <dbReference type="EMBL" id="KAF4121383.1"/>
    </source>
</evidence>
<dbReference type="RefSeq" id="XP_035320035.1">
    <property type="nucleotide sequence ID" value="XM_035464325.1"/>
</dbReference>
<keyword evidence="11" id="KW-1185">Reference proteome</keyword>
<gene>
    <name evidence="10" type="ORF">GMORB2_2345</name>
</gene>
<accession>A0A9P5CZB2</accession>
<evidence type="ECO:0000256" key="5">
    <source>
        <dbReference type="ARBA" id="ARBA00023125"/>
    </source>
</evidence>
<evidence type="ECO:0000256" key="8">
    <source>
        <dbReference type="SAM" id="MobiDB-lite"/>
    </source>
</evidence>
<dbReference type="PANTHER" id="PTHR47782">
    <property type="entry name" value="ZN(II)2CYS6 TRANSCRIPTION FACTOR (EUROFUNG)-RELATED"/>
    <property type="match status" value="1"/>
</dbReference>
<reference evidence="10" key="1">
    <citation type="submission" date="2020-03" db="EMBL/GenBank/DDBJ databases">
        <title>Site-based positive gene gene selection in Geosmithia morbida across the United States reveals a broad range of putative effectors and factors for local host and environmental adapation.</title>
        <authorList>
            <person name="Onufrak A."/>
            <person name="Murdoch R.W."/>
            <person name="Gazis R."/>
            <person name="Huff M."/>
            <person name="Staton M."/>
            <person name="Klingeman W."/>
            <person name="Hadziabdic D."/>
        </authorList>
    </citation>
    <scope>NUCLEOTIDE SEQUENCE</scope>
    <source>
        <strain evidence="10">1262</strain>
    </source>
</reference>
<dbReference type="GO" id="GO:0006351">
    <property type="term" value="P:DNA-templated transcription"/>
    <property type="evidence" value="ECO:0007669"/>
    <property type="project" value="InterPro"/>
</dbReference>
<dbReference type="InterPro" id="IPR052202">
    <property type="entry name" value="Yeast_MetPath_Reg"/>
</dbReference>
<evidence type="ECO:0000256" key="4">
    <source>
        <dbReference type="ARBA" id="ARBA00023015"/>
    </source>
</evidence>
<dbReference type="GO" id="GO:0043565">
    <property type="term" value="F:sequence-specific DNA binding"/>
    <property type="evidence" value="ECO:0007669"/>
    <property type="project" value="TreeGrafter"/>
</dbReference>
<organism evidence="10 11">
    <name type="scientific">Geosmithia morbida</name>
    <dbReference type="NCBI Taxonomy" id="1094350"/>
    <lineage>
        <taxon>Eukaryota</taxon>
        <taxon>Fungi</taxon>
        <taxon>Dikarya</taxon>
        <taxon>Ascomycota</taxon>
        <taxon>Pezizomycotina</taxon>
        <taxon>Sordariomycetes</taxon>
        <taxon>Hypocreomycetidae</taxon>
        <taxon>Hypocreales</taxon>
        <taxon>Bionectriaceae</taxon>
        <taxon>Geosmithia</taxon>
    </lineage>
</organism>
<dbReference type="CDD" id="cd12148">
    <property type="entry name" value="fungal_TF_MHR"/>
    <property type="match status" value="1"/>
</dbReference>
<keyword evidence="4" id="KW-0805">Transcription regulation</keyword>
<dbReference type="InterPro" id="IPR007219">
    <property type="entry name" value="XnlR_reg_dom"/>
</dbReference>
<comment type="caution">
    <text evidence="10">The sequence shown here is derived from an EMBL/GenBank/DDBJ whole genome shotgun (WGS) entry which is preliminary data.</text>
</comment>
<protein>
    <submittedName>
        <fullName evidence="10">Fungal trans</fullName>
    </submittedName>
</protein>
<dbReference type="GO" id="GO:0008270">
    <property type="term" value="F:zinc ion binding"/>
    <property type="evidence" value="ECO:0007669"/>
    <property type="project" value="InterPro"/>
</dbReference>
<evidence type="ECO:0000256" key="1">
    <source>
        <dbReference type="ARBA" id="ARBA00004123"/>
    </source>
</evidence>
<dbReference type="AlphaFoldDB" id="A0A9P5CZB2"/>
<dbReference type="EMBL" id="JAANYQ010000013">
    <property type="protein sequence ID" value="KAF4121383.1"/>
    <property type="molecule type" value="Genomic_DNA"/>
</dbReference>
<proteinExistence type="predicted"/>
<dbReference type="GO" id="GO:0045944">
    <property type="term" value="P:positive regulation of transcription by RNA polymerase II"/>
    <property type="evidence" value="ECO:0007669"/>
    <property type="project" value="TreeGrafter"/>
</dbReference>
<dbReference type="Pfam" id="PF04082">
    <property type="entry name" value="Fungal_trans"/>
    <property type="match status" value="1"/>
</dbReference>
<feature type="domain" description="Xylanolytic transcriptional activator regulatory" evidence="9">
    <location>
        <begin position="225"/>
        <end position="302"/>
    </location>
</feature>
<sequence length="537" mass="59443">MLRHRLSDAAVDFACSASTNSISPTSIAQAQRRFSSQHSPGATAALPLQDDDSDSGLDHLLFGVVTSPSARDDGSNSFPPPSDSVPSMPLSKSRDSDASVAHSLAAIIPPEIDDLLLGAYRDRAQAQYPFFHWSTFLTWVSGWKTCPPSELASRAWQGFFVNLVYATALLLLAVPRVGQSDARSFYRSGLSLLPHVFRCKDEILHVQAHLLLSINSLHRSSTPRILSLSSTTLRFCVQQQLHLAEMEPVPTTPTTRLKNQIRRRCFWSAYCIDRLIVASFELPPSLSDSMISTKLYNNIDDEDLEAVAASTPVGEEMPDAPVYTCVSPSLYVLQCRRIQSEISGYTLRYDYRENYEESSEWRVRILNELQGYKSRVQNFSNPESKGHASQRWLGMIYHYTLLLLYRPTKANVMGAAGDWAIQASSQACLIFRRSQMDRQIAQGWVGLLVQFQSGVTLLYCCWATPPEYRTENYDSPDVSDALRACSNILAIMADPVAPTVNLSGSCRASTIEEGNADDDTRGETLNAITATASGDTV</sequence>
<evidence type="ECO:0000256" key="3">
    <source>
        <dbReference type="ARBA" id="ARBA00022833"/>
    </source>
</evidence>
<dbReference type="OrthoDB" id="189997at2759"/>
<keyword evidence="5" id="KW-0238">DNA-binding</keyword>
<dbReference type="Proteomes" id="UP000749293">
    <property type="component" value="Unassembled WGS sequence"/>
</dbReference>
<evidence type="ECO:0000256" key="7">
    <source>
        <dbReference type="ARBA" id="ARBA00023242"/>
    </source>
</evidence>
<name>A0A9P5CZB2_9HYPO</name>
<evidence type="ECO:0000259" key="9">
    <source>
        <dbReference type="SMART" id="SM00906"/>
    </source>
</evidence>
<comment type="subcellular location">
    <subcellularLocation>
        <location evidence="1">Nucleus</location>
    </subcellularLocation>
</comment>
<feature type="region of interest" description="Disordered" evidence="8">
    <location>
        <begin position="67"/>
        <end position="94"/>
    </location>
</feature>
<keyword evidence="6" id="KW-0804">Transcription</keyword>
<dbReference type="SMART" id="SM00906">
    <property type="entry name" value="Fungal_trans"/>
    <property type="match status" value="1"/>
</dbReference>
<dbReference type="GO" id="GO:0005634">
    <property type="term" value="C:nucleus"/>
    <property type="evidence" value="ECO:0007669"/>
    <property type="project" value="UniProtKB-SubCell"/>
</dbReference>
<evidence type="ECO:0000313" key="11">
    <source>
        <dbReference type="Proteomes" id="UP000749293"/>
    </source>
</evidence>
<dbReference type="GeneID" id="55968575"/>
<dbReference type="PANTHER" id="PTHR47782:SF12">
    <property type="entry name" value="ZN(II)2CYS6 TRANSCRIPTION FACTOR (EUROFUNG)"/>
    <property type="match status" value="1"/>
</dbReference>
<evidence type="ECO:0000256" key="6">
    <source>
        <dbReference type="ARBA" id="ARBA00023163"/>
    </source>
</evidence>